<dbReference type="OrthoDB" id="8913354at2"/>
<protein>
    <submittedName>
        <fullName evidence="2">Uncharacterized protein</fullName>
    </submittedName>
</protein>
<accession>A0A254N9M7</accession>
<keyword evidence="1" id="KW-0472">Membrane</keyword>
<keyword evidence="1" id="KW-1133">Transmembrane helix</keyword>
<proteinExistence type="predicted"/>
<evidence type="ECO:0000313" key="2">
    <source>
        <dbReference type="EMBL" id="OWR04729.1"/>
    </source>
</evidence>
<dbReference type="AlphaFoldDB" id="A0A254N9M7"/>
<feature type="transmembrane region" description="Helical" evidence="1">
    <location>
        <begin position="53"/>
        <end position="77"/>
    </location>
</feature>
<feature type="transmembrane region" description="Helical" evidence="1">
    <location>
        <begin position="7"/>
        <end position="27"/>
    </location>
</feature>
<dbReference type="Proteomes" id="UP000197446">
    <property type="component" value="Unassembled WGS sequence"/>
</dbReference>
<name>A0A254N9M7_9BURK</name>
<gene>
    <name evidence="2" type="ORF">CDO81_09130</name>
</gene>
<comment type="caution">
    <text evidence="2">The sequence shown here is derived from an EMBL/GenBank/DDBJ whole genome shotgun (WGS) entry which is preliminary data.</text>
</comment>
<dbReference type="EMBL" id="NISI01000002">
    <property type="protein sequence ID" value="OWR04729.1"/>
    <property type="molecule type" value="Genomic_DNA"/>
</dbReference>
<sequence length="141" mass="14518">MKTLFKILFIGTALMVLAAMFGGFALLHHHGSDMHIVVNDEELFLGGNGLGDWLGASIGLFVASAVCVVVLPLVLLLGVALPLLLVLGVMGVVIASLLGVGALLGSPLILLGLLVFIVLRNRSRANAHVSAQAQSARSTAA</sequence>
<feature type="transmembrane region" description="Helical" evidence="1">
    <location>
        <begin position="84"/>
        <end position="117"/>
    </location>
</feature>
<evidence type="ECO:0000313" key="3">
    <source>
        <dbReference type="Proteomes" id="UP000197446"/>
    </source>
</evidence>
<keyword evidence="1" id="KW-0812">Transmembrane</keyword>
<evidence type="ECO:0000256" key="1">
    <source>
        <dbReference type="SAM" id="Phobius"/>
    </source>
</evidence>
<organism evidence="2 3">
    <name type="scientific">Roseateles puraquae</name>
    <dbReference type="NCBI Taxonomy" id="431059"/>
    <lineage>
        <taxon>Bacteria</taxon>
        <taxon>Pseudomonadati</taxon>
        <taxon>Pseudomonadota</taxon>
        <taxon>Betaproteobacteria</taxon>
        <taxon>Burkholderiales</taxon>
        <taxon>Sphaerotilaceae</taxon>
        <taxon>Roseateles</taxon>
    </lineage>
</organism>
<reference evidence="2 3" key="1">
    <citation type="journal article" date="2007" name="Int. J. Syst. Evol. Microbiol.">
        <title>Description of Pelomonas aquatica sp. nov. and Pelomonas puraquae sp. nov., isolated from industrial and haemodialysis water.</title>
        <authorList>
            <person name="Gomila M."/>
            <person name="Bowien B."/>
            <person name="Falsen E."/>
            <person name="Moore E.R."/>
            <person name="Lalucat J."/>
        </authorList>
    </citation>
    <scope>NUCLEOTIDE SEQUENCE [LARGE SCALE GENOMIC DNA]</scope>
    <source>
        <strain evidence="2 3">CCUG 52769</strain>
    </source>
</reference>
<dbReference type="RefSeq" id="WP_088482863.1">
    <property type="nucleotide sequence ID" value="NZ_JBCNLH010000005.1"/>
</dbReference>
<keyword evidence="3" id="KW-1185">Reference proteome</keyword>